<dbReference type="CDD" id="cd12131">
    <property type="entry name" value="HGbI-like"/>
    <property type="match status" value="1"/>
</dbReference>
<keyword evidence="8" id="KW-1185">Reference proteome</keyword>
<gene>
    <name evidence="7" type="ORF">RQP53_15500</name>
</gene>
<dbReference type="Proteomes" id="UP001246372">
    <property type="component" value="Unassembled WGS sequence"/>
</dbReference>
<feature type="domain" description="Globin" evidence="6">
    <location>
        <begin position="2"/>
        <end position="136"/>
    </location>
</feature>
<reference evidence="7" key="1">
    <citation type="submission" date="2023-09" db="EMBL/GenBank/DDBJ databases">
        <title>Paucibacter sp. APW11 Genome sequencing and assembly.</title>
        <authorList>
            <person name="Kim I."/>
        </authorList>
    </citation>
    <scope>NUCLEOTIDE SEQUENCE</scope>
    <source>
        <strain evidence="7">APW11</strain>
    </source>
</reference>
<protein>
    <submittedName>
        <fullName evidence="7">Globin family protein</fullName>
    </submittedName>
</protein>
<evidence type="ECO:0000256" key="4">
    <source>
        <dbReference type="ARBA" id="ARBA00023004"/>
    </source>
</evidence>
<dbReference type="Pfam" id="PF00042">
    <property type="entry name" value="Globin"/>
    <property type="match status" value="1"/>
</dbReference>
<evidence type="ECO:0000256" key="3">
    <source>
        <dbReference type="ARBA" id="ARBA00022723"/>
    </source>
</evidence>
<keyword evidence="4" id="KW-0408">Iron</keyword>
<keyword evidence="2 5" id="KW-0561">Oxygen transport</keyword>
<dbReference type="Gene3D" id="1.10.490.10">
    <property type="entry name" value="Globins"/>
    <property type="match status" value="1"/>
</dbReference>
<dbReference type="InterPro" id="IPR000971">
    <property type="entry name" value="Globin"/>
</dbReference>
<evidence type="ECO:0000259" key="6">
    <source>
        <dbReference type="PROSITE" id="PS01033"/>
    </source>
</evidence>
<dbReference type="InterPro" id="IPR009050">
    <property type="entry name" value="Globin-like_sf"/>
</dbReference>
<dbReference type="SUPFAM" id="SSF46458">
    <property type="entry name" value="Globin-like"/>
    <property type="match status" value="1"/>
</dbReference>
<keyword evidence="3" id="KW-0479">Metal-binding</keyword>
<organism evidence="7 8">
    <name type="scientific">Roseateles aquae</name>
    <dbReference type="NCBI Taxonomy" id="3077235"/>
    <lineage>
        <taxon>Bacteria</taxon>
        <taxon>Pseudomonadati</taxon>
        <taxon>Pseudomonadota</taxon>
        <taxon>Betaproteobacteria</taxon>
        <taxon>Burkholderiales</taxon>
        <taxon>Sphaerotilaceae</taxon>
        <taxon>Roseateles</taxon>
    </lineage>
</organism>
<evidence type="ECO:0000256" key="2">
    <source>
        <dbReference type="ARBA" id="ARBA00022621"/>
    </source>
</evidence>
<evidence type="ECO:0000313" key="8">
    <source>
        <dbReference type="Proteomes" id="UP001246372"/>
    </source>
</evidence>
<proteinExistence type="inferred from homology"/>
<sequence>MQFSPAHVNLVRSSFAQLEPIAAQAAALFYKNLFDAQPALRTLFLSPIGEQGMRLMQMLAAAVALLDQPEQLRPILHKLGARHQGYGVQDWHYAAVGEALLKTLAQGLGESFGAQQRQAWSQVYAFISHTMQEPARLAHTC</sequence>
<evidence type="ECO:0000313" key="7">
    <source>
        <dbReference type="EMBL" id="MDT9000680.1"/>
    </source>
</evidence>
<comment type="caution">
    <text evidence="7">The sequence shown here is derived from an EMBL/GenBank/DDBJ whole genome shotgun (WGS) entry which is preliminary data.</text>
</comment>
<dbReference type="EMBL" id="JAVXZY010000006">
    <property type="protein sequence ID" value="MDT9000680.1"/>
    <property type="molecule type" value="Genomic_DNA"/>
</dbReference>
<comment type="similarity">
    <text evidence="5">Belongs to the globin family.</text>
</comment>
<dbReference type="PROSITE" id="PS01033">
    <property type="entry name" value="GLOBIN"/>
    <property type="match status" value="1"/>
</dbReference>
<dbReference type="PRINTS" id="PR01907">
    <property type="entry name" value="WORMGLOBIN"/>
</dbReference>
<accession>A0ABU3PEB7</accession>
<keyword evidence="1 5" id="KW-0349">Heme</keyword>
<keyword evidence="5" id="KW-0813">Transport</keyword>
<dbReference type="PANTHER" id="PTHR43396:SF3">
    <property type="entry name" value="FLAVOHEMOPROTEIN"/>
    <property type="match status" value="1"/>
</dbReference>
<evidence type="ECO:0000256" key="1">
    <source>
        <dbReference type="ARBA" id="ARBA00022617"/>
    </source>
</evidence>
<dbReference type="InterPro" id="IPR012292">
    <property type="entry name" value="Globin/Proto"/>
</dbReference>
<evidence type="ECO:0000256" key="5">
    <source>
        <dbReference type="RuleBase" id="RU000356"/>
    </source>
</evidence>
<name>A0ABU3PEB7_9BURK</name>
<dbReference type="RefSeq" id="WP_315651487.1">
    <property type="nucleotide sequence ID" value="NZ_JAVXZY010000006.1"/>
</dbReference>
<dbReference type="PANTHER" id="PTHR43396">
    <property type="entry name" value="FLAVOHEMOPROTEIN"/>
    <property type="match status" value="1"/>
</dbReference>